<evidence type="ECO:0000313" key="1">
    <source>
        <dbReference type="EMBL" id="RMC99247.1"/>
    </source>
</evidence>
<dbReference type="EMBL" id="RFAR01000026">
    <property type="protein sequence ID" value="RMC99247.1"/>
    <property type="molecule type" value="Genomic_DNA"/>
</dbReference>
<gene>
    <name evidence="1" type="ORF">EAY64_07695</name>
</gene>
<sequence length="240" mass="25628">MSTLQAEQMRAIAAALMRLRGDTLSAVGAATGIRPANLSVWLRGKEQVISAKRVATLMYHLGLEGSSLRADILHQWRDAGALDDLRLVLNALVGSEAVVLYQDGQPGLSKTRFLQVGDVLVRVELTAGVAAAQDLADVIQPHRVIVLAEPLAAIPVEPLSGTREALLTLAEQAANDVGDDELLDSLLFQLGNSDWPTASTNTSSPVGWQKLEQALRAALHDGFEPSAIAQWISAARDSQK</sequence>
<comment type="caution">
    <text evidence="1">The sequence shown here is derived from an EMBL/GenBank/DDBJ whole genome shotgun (WGS) entry which is preliminary data.</text>
</comment>
<organism evidence="1 2">
    <name type="scientific">Aquitalea palustris</name>
    <dbReference type="NCBI Taxonomy" id="2480983"/>
    <lineage>
        <taxon>Bacteria</taxon>
        <taxon>Pseudomonadati</taxon>
        <taxon>Pseudomonadota</taxon>
        <taxon>Betaproteobacteria</taxon>
        <taxon>Neisseriales</taxon>
        <taxon>Chromobacteriaceae</taxon>
        <taxon>Aquitalea</taxon>
    </lineage>
</organism>
<dbReference type="AlphaFoldDB" id="A0A454JJT9"/>
<dbReference type="OrthoDB" id="7057005at2"/>
<proteinExistence type="predicted"/>
<name>A0A454JJT9_9NEIS</name>
<keyword evidence="2" id="KW-1185">Reference proteome</keyword>
<protein>
    <submittedName>
        <fullName evidence="1">Uncharacterized protein</fullName>
    </submittedName>
</protein>
<accession>A0A454JJT9</accession>
<evidence type="ECO:0000313" key="2">
    <source>
        <dbReference type="Proteomes" id="UP000274139"/>
    </source>
</evidence>
<dbReference type="RefSeq" id="WP_103524197.1">
    <property type="nucleotide sequence ID" value="NZ_JAIZDC010000003.1"/>
</dbReference>
<reference evidence="1 2" key="1">
    <citation type="submission" date="2018-10" db="EMBL/GenBank/DDBJ databases">
        <title>Draft genome sequence of Aquitalea MWU14-2217 isolated from a wild cranberry bog in Provincetown, Massachusetts.</title>
        <authorList>
            <person name="Ebadzadsahrai G."/>
            <person name="Soby S."/>
        </authorList>
    </citation>
    <scope>NUCLEOTIDE SEQUENCE [LARGE SCALE GENOMIC DNA]</scope>
    <source>
        <strain evidence="1 2">MWU14-2217</strain>
    </source>
</reference>
<dbReference type="Proteomes" id="UP000274139">
    <property type="component" value="Unassembled WGS sequence"/>
</dbReference>